<keyword evidence="8" id="KW-1185">Reference proteome</keyword>
<protein>
    <submittedName>
        <fullName evidence="7">TetR/AcrR family transcriptional regulator</fullName>
    </submittedName>
</protein>
<comment type="caution">
    <text evidence="7">The sequence shown here is derived from an EMBL/GenBank/DDBJ whole genome shotgun (WGS) entry which is preliminary data.</text>
</comment>
<dbReference type="RefSeq" id="WP_345718278.1">
    <property type="nucleotide sequence ID" value="NZ_BAABFP010000008.1"/>
</dbReference>
<dbReference type="Gene3D" id="1.10.357.10">
    <property type="entry name" value="Tetracycline Repressor, domain 2"/>
    <property type="match status" value="1"/>
</dbReference>
<gene>
    <name evidence="7" type="ORF">ACFQDO_06640</name>
</gene>
<dbReference type="Pfam" id="PF00440">
    <property type="entry name" value="TetR_N"/>
    <property type="match status" value="1"/>
</dbReference>
<dbReference type="InterPro" id="IPR009057">
    <property type="entry name" value="Homeodomain-like_sf"/>
</dbReference>
<evidence type="ECO:0000256" key="2">
    <source>
        <dbReference type="ARBA" id="ARBA00023125"/>
    </source>
</evidence>
<dbReference type="InterPro" id="IPR050109">
    <property type="entry name" value="HTH-type_TetR-like_transc_reg"/>
</dbReference>
<keyword evidence="2 4" id="KW-0238">DNA-binding</keyword>
<dbReference type="Proteomes" id="UP001596189">
    <property type="component" value="Unassembled WGS sequence"/>
</dbReference>
<dbReference type="EMBL" id="JBHSRD010000003">
    <property type="protein sequence ID" value="MFC6006805.1"/>
    <property type="molecule type" value="Genomic_DNA"/>
</dbReference>
<feature type="domain" description="HTH tetR-type" evidence="6">
    <location>
        <begin position="21"/>
        <end position="81"/>
    </location>
</feature>
<feature type="region of interest" description="Disordered" evidence="5">
    <location>
        <begin position="1"/>
        <end position="21"/>
    </location>
</feature>
<dbReference type="PROSITE" id="PS50977">
    <property type="entry name" value="HTH_TETR_2"/>
    <property type="match status" value="1"/>
</dbReference>
<reference evidence="8" key="1">
    <citation type="journal article" date="2019" name="Int. J. Syst. Evol. Microbiol.">
        <title>The Global Catalogue of Microorganisms (GCM) 10K type strain sequencing project: providing services to taxonomists for standard genome sequencing and annotation.</title>
        <authorList>
            <consortium name="The Broad Institute Genomics Platform"/>
            <consortium name="The Broad Institute Genome Sequencing Center for Infectious Disease"/>
            <person name="Wu L."/>
            <person name="Ma J."/>
        </authorList>
    </citation>
    <scope>NUCLEOTIDE SEQUENCE [LARGE SCALE GENOMIC DNA]</scope>
    <source>
        <strain evidence="8">KACC 14249</strain>
    </source>
</reference>
<sequence length="214" mass="23831">MPDHVNPRRNYRSPAREQQARHTRTAIIAAAHQLFLSRGFAATTMNSVATESGVAVQTVYKAFPNKAVLAKAVFDNAIAGDDESVPVVERDQLTKVRTEPDPQRKLRLYGAFLARTAPRHVPVQLVIRAAAATHPEAAQLWTQLQDERLAGMAYFAADLDRAGHLRTGITRSEARDVLWTYNAAEQYELLVLERGWSSRRYGSWIAEALIAALL</sequence>
<dbReference type="InterPro" id="IPR001647">
    <property type="entry name" value="HTH_TetR"/>
</dbReference>
<keyword evidence="3" id="KW-0804">Transcription</keyword>
<keyword evidence="1" id="KW-0805">Transcription regulation</keyword>
<evidence type="ECO:0000259" key="6">
    <source>
        <dbReference type="PROSITE" id="PS50977"/>
    </source>
</evidence>
<evidence type="ECO:0000256" key="4">
    <source>
        <dbReference type="PROSITE-ProRule" id="PRU00335"/>
    </source>
</evidence>
<dbReference type="PANTHER" id="PTHR30055:SF234">
    <property type="entry name" value="HTH-TYPE TRANSCRIPTIONAL REGULATOR BETI"/>
    <property type="match status" value="1"/>
</dbReference>
<dbReference type="PANTHER" id="PTHR30055">
    <property type="entry name" value="HTH-TYPE TRANSCRIPTIONAL REGULATOR RUTR"/>
    <property type="match status" value="1"/>
</dbReference>
<evidence type="ECO:0000313" key="8">
    <source>
        <dbReference type="Proteomes" id="UP001596189"/>
    </source>
</evidence>
<organism evidence="7 8">
    <name type="scientific">Angustibacter luteus</name>
    <dbReference type="NCBI Taxonomy" id="658456"/>
    <lineage>
        <taxon>Bacteria</taxon>
        <taxon>Bacillati</taxon>
        <taxon>Actinomycetota</taxon>
        <taxon>Actinomycetes</taxon>
        <taxon>Kineosporiales</taxon>
        <taxon>Kineosporiaceae</taxon>
    </lineage>
</organism>
<feature type="DNA-binding region" description="H-T-H motif" evidence="4">
    <location>
        <begin position="44"/>
        <end position="63"/>
    </location>
</feature>
<dbReference type="SUPFAM" id="SSF46689">
    <property type="entry name" value="Homeodomain-like"/>
    <property type="match status" value="1"/>
</dbReference>
<proteinExistence type="predicted"/>
<evidence type="ECO:0000256" key="5">
    <source>
        <dbReference type="SAM" id="MobiDB-lite"/>
    </source>
</evidence>
<accession>A0ABW1JD61</accession>
<evidence type="ECO:0000256" key="3">
    <source>
        <dbReference type="ARBA" id="ARBA00023163"/>
    </source>
</evidence>
<evidence type="ECO:0000256" key="1">
    <source>
        <dbReference type="ARBA" id="ARBA00023015"/>
    </source>
</evidence>
<name>A0ABW1JD61_9ACTN</name>
<dbReference type="PRINTS" id="PR00455">
    <property type="entry name" value="HTHTETR"/>
</dbReference>
<evidence type="ECO:0000313" key="7">
    <source>
        <dbReference type="EMBL" id="MFC6006805.1"/>
    </source>
</evidence>